<dbReference type="Proteomes" id="UP000828048">
    <property type="component" value="Chromosome 9"/>
</dbReference>
<gene>
    <name evidence="1" type="ORF">Vadar_002315</name>
</gene>
<reference evidence="1 2" key="1">
    <citation type="journal article" date="2021" name="Hortic Res">
        <title>High-quality reference genome and annotation aids understanding of berry development for evergreen blueberry (Vaccinium darrowii).</title>
        <authorList>
            <person name="Yu J."/>
            <person name="Hulse-Kemp A.M."/>
            <person name="Babiker E."/>
            <person name="Staton M."/>
        </authorList>
    </citation>
    <scope>NUCLEOTIDE SEQUENCE [LARGE SCALE GENOMIC DNA]</scope>
    <source>
        <strain evidence="2">cv. NJ 8807/NJ 8810</strain>
        <tissue evidence="1">Young leaf</tissue>
    </source>
</reference>
<evidence type="ECO:0000313" key="2">
    <source>
        <dbReference type="Proteomes" id="UP000828048"/>
    </source>
</evidence>
<organism evidence="1 2">
    <name type="scientific">Vaccinium darrowii</name>
    <dbReference type="NCBI Taxonomy" id="229202"/>
    <lineage>
        <taxon>Eukaryota</taxon>
        <taxon>Viridiplantae</taxon>
        <taxon>Streptophyta</taxon>
        <taxon>Embryophyta</taxon>
        <taxon>Tracheophyta</taxon>
        <taxon>Spermatophyta</taxon>
        <taxon>Magnoliopsida</taxon>
        <taxon>eudicotyledons</taxon>
        <taxon>Gunneridae</taxon>
        <taxon>Pentapetalae</taxon>
        <taxon>asterids</taxon>
        <taxon>Ericales</taxon>
        <taxon>Ericaceae</taxon>
        <taxon>Vaccinioideae</taxon>
        <taxon>Vaccinieae</taxon>
        <taxon>Vaccinium</taxon>
    </lineage>
</organism>
<proteinExistence type="predicted"/>
<name>A0ACB7ZHC0_9ERIC</name>
<accession>A0ACB7ZHC0</accession>
<evidence type="ECO:0000313" key="1">
    <source>
        <dbReference type="EMBL" id="KAH7865103.1"/>
    </source>
</evidence>
<comment type="caution">
    <text evidence="1">The sequence shown here is derived from an EMBL/GenBank/DDBJ whole genome shotgun (WGS) entry which is preliminary data.</text>
</comment>
<dbReference type="EMBL" id="CM037159">
    <property type="protein sequence ID" value="KAH7865103.1"/>
    <property type="molecule type" value="Genomic_DNA"/>
</dbReference>
<keyword evidence="2" id="KW-1185">Reference proteome</keyword>
<protein>
    <submittedName>
        <fullName evidence="1">Uncharacterized protein</fullName>
    </submittedName>
</protein>
<sequence length="506" mass="55759">MARPMLVSAFALALLAYSSVAFAEIVEHHFHVKNVTINRLCHEQFITTVNGEFPGPTIEVYEGDTLVVHVFNESPYNITIHWHGVFQLRSGWADGPNYVTQCPILPGNKYIYRFTITGEWWNSSIMEIERQALADGHGPNVSNAYTINGLLGDLYNCSSDGTYKLKVVPGKTYLLRIINAALNNQIFFKIASHTMTVVAVDASYTNPMLTDTIVITPGQSVDVLLTADQPLASYYMAAHAYDSLGAAFDETTTRGIIMYENATTSSAPLMPTLPAFNDTSLAFHFYSNLTSLVNAPHWAPVPLEVDKNMFVTVGLALTPCEANNTCGAPLGLAFAACMNNESFELPTKLSMLEASFYNLTTGIYTADFPSSPSVVFDYTNTSLGLDTSLVMTSRSTKVTKLKFNTTVQIVFQNTALVSKENHPIHLHGYNFYVLAQGFGNYDPLTGPTMFNLVNPQKRNTLGVPVGGWAVIRFTANNPGTFSLLDLYTSFSFNNTFIYLRILCTIK</sequence>